<dbReference type="STRING" id="398720.MED217_01885"/>
<reference evidence="4 5" key="1">
    <citation type="journal article" date="2007" name="Nature">
        <title>Light stimulates growth of proteorhodopsin-containing marine Flavobacteria.</title>
        <authorList>
            <person name="Gomez-Consarnau L."/>
            <person name="Gonzalez J.M."/>
            <person name="Coll-Llado M."/>
            <person name="Gourdon P."/>
            <person name="Pascher T."/>
            <person name="Neutze R."/>
            <person name="Pedros-Alio C."/>
            <person name="Pinhassi J."/>
        </authorList>
    </citation>
    <scope>NUCLEOTIDE SEQUENCE [LARGE SCALE GENOMIC DNA]</scope>
    <source>
        <strain evidence="4 5">MED217</strain>
    </source>
</reference>
<feature type="domain" description="Histidine-specific methyltransferase SAM-dependent" evidence="3">
    <location>
        <begin position="13"/>
        <end position="321"/>
    </location>
</feature>
<keyword evidence="5" id="KW-1185">Reference proteome</keyword>
<evidence type="ECO:0000256" key="2">
    <source>
        <dbReference type="ARBA" id="ARBA00022679"/>
    </source>
</evidence>
<dbReference type="Proteomes" id="UP000001601">
    <property type="component" value="Unassembled WGS sequence"/>
</dbReference>
<dbReference type="EMBL" id="AANC01000003">
    <property type="protein sequence ID" value="EAQ49861.1"/>
    <property type="molecule type" value="Genomic_DNA"/>
</dbReference>
<dbReference type="HOGENOM" id="CLU_049766_1_0_10"/>
<accession>A3XKR6</accession>
<evidence type="ECO:0000259" key="3">
    <source>
        <dbReference type="Pfam" id="PF10017"/>
    </source>
</evidence>
<dbReference type="eggNOG" id="COG4301">
    <property type="taxonomic scope" value="Bacteria"/>
</dbReference>
<name>A3XKR6_LEEBM</name>
<dbReference type="OrthoDB" id="5289726at2"/>
<dbReference type="Pfam" id="PF10017">
    <property type="entry name" value="Methyltransf_33"/>
    <property type="match status" value="1"/>
</dbReference>
<organism evidence="4 5">
    <name type="scientific">Leeuwenhoekiella blandensis (strain CECT 7118 / CCUG 51940 / KCTC 22103 / MED217)</name>
    <name type="common">Flavobacterium sp. (strain MED217)</name>
    <dbReference type="NCBI Taxonomy" id="398720"/>
    <lineage>
        <taxon>Bacteria</taxon>
        <taxon>Pseudomonadati</taxon>
        <taxon>Bacteroidota</taxon>
        <taxon>Flavobacteriia</taxon>
        <taxon>Flavobacteriales</taxon>
        <taxon>Flavobacteriaceae</taxon>
        <taxon>Leeuwenhoekiella</taxon>
    </lineage>
</organism>
<dbReference type="Gene3D" id="3.40.50.150">
    <property type="entry name" value="Vaccinia Virus protein VP39"/>
    <property type="match status" value="1"/>
</dbReference>
<keyword evidence="2" id="KW-0808">Transferase</keyword>
<dbReference type="SUPFAM" id="SSF53335">
    <property type="entry name" value="S-adenosyl-L-methionine-dependent methyltransferases"/>
    <property type="match status" value="1"/>
</dbReference>
<evidence type="ECO:0000256" key="1">
    <source>
        <dbReference type="ARBA" id="ARBA00022603"/>
    </source>
</evidence>
<dbReference type="AlphaFoldDB" id="A3XKR6"/>
<evidence type="ECO:0000313" key="4">
    <source>
        <dbReference type="EMBL" id="EAQ49861.1"/>
    </source>
</evidence>
<dbReference type="GO" id="GO:0032259">
    <property type="term" value="P:methylation"/>
    <property type="evidence" value="ECO:0007669"/>
    <property type="project" value="UniProtKB-KW"/>
</dbReference>
<dbReference type="PIRSF" id="PIRSF018005">
    <property type="entry name" value="UCP018005"/>
    <property type="match status" value="1"/>
</dbReference>
<comment type="caution">
    <text evidence="4">The sequence shown here is derived from an EMBL/GenBank/DDBJ whole genome shotgun (WGS) entry which is preliminary data.</text>
</comment>
<dbReference type="InterPro" id="IPR019257">
    <property type="entry name" value="MeTrfase_dom"/>
</dbReference>
<dbReference type="PANTHER" id="PTHR43397">
    <property type="entry name" value="ERGOTHIONEINE BIOSYNTHESIS PROTEIN 1"/>
    <property type="match status" value="1"/>
</dbReference>
<dbReference type="InterPro" id="IPR035094">
    <property type="entry name" value="EgtD"/>
</dbReference>
<dbReference type="GO" id="GO:0008168">
    <property type="term" value="F:methyltransferase activity"/>
    <property type="evidence" value="ECO:0007669"/>
    <property type="project" value="UniProtKB-KW"/>
</dbReference>
<dbReference type="PANTHER" id="PTHR43397:SF1">
    <property type="entry name" value="ERGOTHIONEINE BIOSYNTHESIS PROTEIN 1"/>
    <property type="match status" value="1"/>
</dbReference>
<proteinExistence type="predicted"/>
<evidence type="ECO:0000313" key="5">
    <source>
        <dbReference type="Proteomes" id="UP000001601"/>
    </source>
</evidence>
<dbReference type="RefSeq" id="WP_009778772.1">
    <property type="nucleotide sequence ID" value="NZ_CH672395.1"/>
</dbReference>
<sequence length="325" mass="37975">MKTTTKIEFQNTFEKEVYEGLTAFPKRLSSKWFYDKKGDKLFQKIMELPEYYLTSCEYNIIEKHQEEIAKLFDEPQGFDLVELGAGDGKKTKILLEKFYEENLDFTYRPIDISASVLEELEESIQEKWPQLDIQTEQGMYFDVLKKLGNRDTARKMVIMVLGSNIGNLTHPQAIDFLVNIRKSMQPEDLLFMGLDQKKDPQQILNAYNDTQEITAEFNKNILRRINTELDSNFNTEAFKHWPVYDPETGTAKSFLVSTTQQKVTLKKLNIEVNFAPWESIHTEISQKYDDDVVQWLAQEAGLEITAQFSDTQKQFTDYAFKRKAE</sequence>
<dbReference type="InterPro" id="IPR017804">
    <property type="entry name" value="MeTrfase_EgtD-like"/>
</dbReference>
<dbReference type="NCBIfam" id="TIGR03438">
    <property type="entry name" value="egtD_ergothio"/>
    <property type="match status" value="1"/>
</dbReference>
<dbReference type="InterPro" id="IPR029063">
    <property type="entry name" value="SAM-dependent_MTases_sf"/>
</dbReference>
<keyword evidence="1" id="KW-0489">Methyltransferase</keyword>
<protein>
    <recommendedName>
        <fullName evidence="3">Histidine-specific methyltransferase SAM-dependent domain-containing protein</fullName>
    </recommendedName>
</protein>
<gene>
    <name evidence="4" type="ORF">MED217_01885</name>
</gene>
<dbReference type="InterPro" id="IPR051128">
    <property type="entry name" value="EgtD_Methyltrsf_superfamily"/>
</dbReference>